<dbReference type="Gene3D" id="3.30.70.270">
    <property type="match status" value="1"/>
</dbReference>
<sequence length="237" mass="25885">MTHRGIITPTRVLMGGMGAVAYCQHAVEEVFQPILYHGILAWLDDILGYATDPVNLLEVLERVFASCQSYGLNLHPGKCYFFQRKARWCGKLVSSDGVQHCPSRIQGLVAMPDPANAGQLQQFIMSLAAPLLKIVDDAAKLAGGRKTKQLCRVTLPEVGWNEEHVTALRTITEALLSMVPLAHPDPSKAVALFTDASHEFWAAVCTSVEKGDLEKTVAQLNHRPLALLSGRFTGAQL</sequence>
<dbReference type="InterPro" id="IPR043128">
    <property type="entry name" value="Rev_trsase/Diguanyl_cyclase"/>
</dbReference>
<dbReference type="PROSITE" id="PS50878">
    <property type="entry name" value="RT_POL"/>
    <property type="match status" value="1"/>
</dbReference>
<protein>
    <recommendedName>
        <fullName evidence="1">Reverse transcriptase domain-containing protein</fullName>
    </recommendedName>
</protein>
<dbReference type="InterPro" id="IPR043502">
    <property type="entry name" value="DNA/RNA_pol_sf"/>
</dbReference>
<dbReference type="InterPro" id="IPR051320">
    <property type="entry name" value="Viral_Replic_Matur_Polypro"/>
</dbReference>
<dbReference type="Pfam" id="PF17919">
    <property type="entry name" value="RT_RNaseH_2"/>
    <property type="match status" value="1"/>
</dbReference>
<dbReference type="AlphaFoldDB" id="A0A2P4Y870"/>
<dbReference type="Pfam" id="PF00078">
    <property type="entry name" value="RVT_1"/>
    <property type="match status" value="1"/>
</dbReference>
<evidence type="ECO:0000313" key="2">
    <source>
        <dbReference type="EMBL" id="POM73998.1"/>
    </source>
</evidence>
<dbReference type="Gene3D" id="3.10.10.10">
    <property type="entry name" value="HIV Type 1 Reverse Transcriptase, subunit A, domain 1"/>
    <property type="match status" value="1"/>
</dbReference>
<evidence type="ECO:0000313" key="3">
    <source>
        <dbReference type="Proteomes" id="UP000237271"/>
    </source>
</evidence>
<keyword evidence="3" id="KW-1185">Reference proteome</keyword>
<gene>
    <name evidence="2" type="ORF">PHPALM_9093</name>
</gene>
<accession>A0A2P4Y870</accession>
<proteinExistence type="predicted"/>
<dbReference type="InterPro" id="IPR041577">
    <property type="entry name" value="RT_RNaseH_2"/>
</dbReference>
<organism evidence="2 3">
    <name type="scientific">Phytophthora palmivora</name>
    <dbReference type="NCBI Taxonomy" id="4796"/>
    <lineage>
        <taxon>Eukaryota</taxon>
        <taxon>Sar</taxon>
        <taxon>Stramenopiles</taxon>
        <taxon>Oomycota</taxon>
        <taxon>Peronosporomycetes</taxon>
        <taxon>Peronosporales</taxon>
        <taxon>Peronosporaceae</taxon>
        <taxon>Phytophthora</taxon>
    </lineage>
</organism>
<dbReference type="OrthoDB" id="117615at2759"/>
<evidence type="ECO:0000259" key="1">
    <source>
        <dbReference type="PROSITE" id="PS50878"/>
    </source>
</evidence>
<dbReference type="SUPFAM" id="SSF56672">
    <property type="entry name" value="DNA/RNA polymerases"/>
    <property type="match status" value="1"/>
</dbReference>
<dbReference type="InterPro" id="IPR000477">
    <property type="entry name" value="RT_dom"/>
</dbReference>
<feature type="domain" description="Reverse transcriptase" evidence="1">
    <location>
        <begin position="1"/>
        <end position="93"/>
    </location>
</feature>
<dbReference type="EMBL" id="NCKW01004952">
    <property type="protein sequence ID" value="POM73998.1"/>
    <property type="molecule type" value="Genomic_DNA"/>
</dbReference>
<dbReference type="Proteomes" id="UP000237271">
    <property type="component" value="Unassembled WGS sequence"/>
</dbReference>
<reference evidence="2 3" key="1">
    <citation type="journal article" date="2017" name="Genome Biol. Evol.">
        <title>Phytophthora megakarya and P. palmivora, closely related causal agents of cacao black pod rot, underwent increases in genome sizes and gene numbers by different mechanisms.</title>
        <authorList>
            <person name="Ali S.S."/>
            <person name="Shao J."/>
            <person name="Lary D.J."/>
            <person name="Kronmiller B."/>
            <person name="Shen D."/>
            <person name="Strem M.D."/>
            <person name="Amoako-Attah I."/>
            <person name="Akrofi A.Y."/>
            <person name="Begoude B.A."/>
            <person name="Ten Hoopen G.M."/>
            <person name="Coulibaly K."/>
            <person name="Kebe B.I."/>
            <person name="Melnick R.L."/>
            <person name="Guiltinan M.J."/>
            <person name="Tyler B.M."/>
            <person name="Meinhardt L.W."/>
            <person name="Bailey B.A."/>
        </authorList>
    </citation>
    <scope>NUCLEOTIDE SEQUENCE [LARGE SCALE GENOMIC DNA]</scope>
    <source>
        <strain evidence="3">sbr112.9</strain>
    </source>
</reference>
<name>A0A2P4Y870_9STRA</name>
<comment type="caution">
    <text evidence="2">The sequence shown here is derived from an EMBL/GenBank/DDBJ whole genome shotgun (WGS) entry which is preliminary data.</text>
</comment>
<dbReference type="PANTHER" id="PTHR33064:SF37">
    <property type="entry name" value="RIBONUCLEASE H"/>
    <property type="match status" value="1"/>
</dbReference>
<dbReference type="PANTHER" id="PTHR33064">
    <property type="entry name" value="POL PROTEIN"/>
    <property type="match status" value="1"/>
</dbReference>